<gene>
    <name evidence="2" type="ORF">B1B_10877</name>
</gene>
<evidence type="ECO:0000256" key="1">
    <source>
        <dbReference type="SAM" id="Phobius"/>
    </source>
</evidence>
<keyword evidence="1" id="KW-1133">Transmembrane helix</keyword>
<reference evidence="2" key="2">
    <citation type="journal article" date="2014" name="ISME J.">
        <title>Microbial stratification in low pH oxic and suboxic macroscopic growths along an acid mine drainage.</title>
        <authorList>
            <person name="Mendez-Garcia C."/>
            <person name="Mesa V."/>
            <person name="Sprenger R.R."/>
            <person name="Richter M."/>
            <person name="Diez M.S."/>
            <person name="Solano J."/>
            <person name="Bargiela R."/>
            <person name="Golyshina O.V."/>
            <person name="Manteca A."/>
            <person name="Ramos J.L."/>
            <person name="Gallego J.R."/>
            <person name="Llorente I."/>
            <person name="Martins Dos Santos V.A."/>
            <person name="Jensen O.N."/>
            <person name="Pelaez A.I."/>
            <person name="Sanchez J."/>
            <person name="Ferrer M."/>
        </authorList>
    </citation>
    <scope>NUCLEOTIDE SEQUENCE</scope>
</reference>
<reference evidence="2" key="1">
    <citation type="submission" date="2013-08" db="EMBL/GenBank/DDBJ databases">
        <authorList>
            <person name="Mendez C."/>
            <person name="Richter M."/>
            <person name="Ferrer M."/>
            <person name="Sanchez J."/>
        </authorList>
    </citation>
    <scope>NUCLEOTIDE SEQUENCE</scope>
</reference>
<feature type="non-terminal residue" evidence="2">
    <location>
        <position position="165"/>
    </location>
</feature>
<keyword evidence="1" id="KW-0812">Transmembrane</keyword>
<dbReference type="EMBL" id="AUZY01007038">
    <property type="protein sequence ID" value="EQD51786.1"/>
    <property type="molecule type" value="Genomic_DNA"/>
</dbReference>
<dbReference type="AlphaFoldDB" id="T0ZU16"/>
<comment type="caution">
    <text evidence="2">The sequence shown here is derived from an EMBL/GenBank/DDBJ whole genome shotgun (WGS) entry which is preliminary data.</text>
</comment>
<name>T0ZU16_9ZZZZ</name>
<proteinExistence type="predicted"/>
<organism evidence="2">
    <name type="scientific">mine drainage metagenome</name>
    <dbReference type="NCBI Taxonomy" id="410659"/>
    <lineage>
        <taxon>unclassified sequences</taxon>
        <taxon>metagenomes</taxon>
        <taxon>ecological metagenomes</taxon>
    </lineage>
</organism>
<accession>T0ZU16</accession>
<feature type="transmembrane region" description="Helical" evidence="1">
    <location>
        <begin position="23"/>
        <end position="46"/>
    </location>
</feature>
<feature type="transmembrane region" description="Helical" evidence="1">
    <location>
        <begin position="110"/>
        <end position="136"/>
    </location>
</feature>
<feature type="non-terminal residue" evidence="2">
    <location>
        <position position="1"/>
    </location>
</feature>
<keyword evidence="1" id="KW-0472">Membrane</keyword>
<evidence type="ECO:0000313" key="2">
    <source>
        <dbReference type="EMBL" id="EQD51786.1"/>
    </source>
</evidence>
<sequence length="165" mass="17300">LAAATFIPRARAEKYLPRQKIEITWALFLFGLSALTWVLFGMIYSASEVGMDFSFWAKTQGESASALLGNISTGHSYGMLPAFMGGIVILAAEAFGYSKLAGTRKQVARVGVAVMLAGVALYSGIYVISGIGSYSIPAWFPFGPGGVNGLAMDDTMTGLVGIGAL</sequence>
<feature type="transmembrane region" description="Helical" evidence="1">
    <location>
        <begin position="77"/>
        <end position="98"/>
    </location>
</feature>
<protein>
    <submittedName>
        <fullName evidence="2">Uncharacterized protein</fullName>
    </submittedName>
</protein>